<dbReference type="CDD" id="cd13973">
    <property type="entry name" value="PK_MviN-like"/>
    <property type="match status" value="1"/>
</dbReference>
<evidence type="ECO:0000313" key="9">
    <source>
        <dbReference type="EMBL" id="QWZ07690.1"/>
    </source>
</evidence>
<feature type="domain" description="Protein kinase" evidence="8">
    <location>
        <begin position="16"/>
        <end position="256"/>
    </location>
</feature>
<organism evidence="9 10">
    <name type="scientific">Nocardioides panacis</name>
    <dbReference type="NCBI Taxonomy" id="2849501"/>
    <lineage>
        <taxon>Bacteria</taxon>
        <taxon>Bacillati</taxon>
        <taxon>Actinomycetota</taxon>
        <taxon>Actinomycetes</taxon>
        <taxon>Propionibacteriales</taxon>
        <taxon>Nocardioidaceae</taxon>
        <taxon>Nocardioides</taxon>
    </lineage>
</organism>
<evidence type="ECO:0000256" key="1">
    <source>
        <dbReference type="ARBA" id="ARBA00012513"/>
    </source>
</evidence>
<keyword evidence="5 9" id="KW-0418">Kinase</keyword>
<dbReference type="AlphaFoldDB" id="A0A975SXC6"/>
<dbReference type="GO" id="GO:0005524">
    <property type="term" value="F:ATP binding"/>
    <property type="evidence" value="ECO:0007669"/>
    <property type="project" value="UniProtKB-KW"/>
</dbReference>
<name>A0A975SXC6_9ACTN</name>
<gene>
    <name evidence="9" type="ORF">KRR39_20170</name>
</gene>
<keyword evidence="10" id="KW-1185">Reference proteome</keyword>
<evidence type="ECO:0000256" key="6">
    <source>
        <dbReference type="ARBA" id="ARBA00022840"/>
    </source>
</evidence>
<evidence type="ECO:0000256" key="4">
    <source>
        <dbReference type="ARBA" id="ARBA00022741"/>
    </source>
</evidence>
<dbReference type="PROSITE" id="PS50011">
    <property type="entry name" value="PROTEIN_KINASE_DOM"/>
    <property type="match status" value="1"/>
</dbReference>
<dbReference type="GO" id="GO:0004674">
    <property type="term" value="F:protein serine/threonine kinase activity"/>
    <property type="evidence" value="ECO:0007669"/>
    <property type="project" value="UniProtKB-KW"/>
</dbReference>
<evidence type="ECO:0000313" key="10">
    <source>
        <dbReference type="Proteomes" id="UP000683575"/>
    </source>
</evidence>
<keyword evidence="4" id="KW-0547">Nucleotide-binding</keyword>
<keyword evidence="6" id="KW-0067">ATP-binding</keyword>
<dbReference type="EMBL" id="CP077062">
    <property type="protein sequence ID" value="QWZ07690.1"/>
    <property type="molecule type" value="Genomic_DNA"/>
</dbReference>
<evidence type="ECO:0000256" key="2">
    <source>
        <dbReference type="ARBA" id="ARBA00022527"/>
    </source>
</evidence>
<dbReference type="InterPro" id="IPR000719">
    <property type="entry name" value="Prot_kinase_dom"/>
</dbReference>
<protein>
    <recommendedName>
        <fullName evidence="1">non-specific serine/threonine protein kinase</fullName>
        <ecNumber evidence="1">2.7.11.1</ecNumber>
    </recommendedName>
</protein>
<dbReference type="Proteomes" id="UP000683575">
    <property type="component" value="Chromosome"/>
</dbReference>
<feature type="region of interest" description="Disordered" evidence="7">
    <location>
        <begin position="279"/>
        <end position="435"/>
    </location>
</feature>
<dbReference type="PANTHER" id="PTHR43289">
    <property type="entry name" value="MITOGEN-ACTIVATED PROTEIN KINASE KINASE KINASE 20-RELATED"/>
    <property type="match status" value="1"/>
</dbReference>
<evidence type="ECO:0000256" key="5">
    <source>
        <dbReference type="ARBA" id="ARBA00022777"/>
    </source>
</evidence>
<dbReference type="Pfam" id="PF00069">
    <property type="entry name" value="Pkinase"/>
    <property type="match status" value="1"/>
</dbReference>
<proteinExistence type="predicted"/>
<evidence type="ECO:0000256" key="3">
    <source>
        <dbReference type="ARBA" id="ARBA00022679"/>
    </source>
</evidence>
<feature type="compositionally biased region" description="Polar residues" evidence="7">
    <location>
        <begin position="300"/>
        <end position="309"/>
    </location>
</feature>
<feature type="compositionally biased region" description="Low complexity" evidence="7">
    <location>
        <begin position="384"/>
        <end position="394"/>
    </location>
</feature>
<dbReference type="RefSeq" id="WP_216939201.1">
    <property type="nucleotide sequence ID" value="NZ_CP077062.1"/>
</dbReference>
<evidence type="ECO:0000259" key="8">
    <source>
        <dbReference type="PROSITE" id="PS50011"/>
    </source>
</evidence>
<reference evidence="9" key="1">
    <citation type="submission" date="2021-06" db="EMBL/GenBank/DDBJ databases">
        <title>Complete genome sequence of Nocardioides sp. G188.</title>
        <authorList>
            <person name="Im W.-T."/>
        </authorList>
    </citation>
    <scope>NUCLEOTIDE SEQUENCE</scope>
    <source>
        <strain evidence="9">G188</strain>
    </source>
</reference>
<sequence length="435" mass="45078">MAEKPIGPGSVLAGRFTLDDLLDDTDGARFWRATDQTLARSVAVHVIAESDARADALLTAARTSALVTDGHLLRVLDAAAEDGVVYVVNEWGSGVSLDEMLAEGPLPPRRAAWVVKEVAEAIATAHRNGVAHGRLLPEKVMVTEAGSVKLIGFVVDAVLQDRAGRDQRRVTGGAVLSAHESDVVNLAALLYAALVGRWPGTEGSTVPEAPAEHGRPLRPRQVRAGVPRPLDAICERVLNAGPHTHAVPLETAHEIYAALSDYIGDPTGAPQYEHTSVLDLAGGGHDHEDDGPATELHTATPWTDPSGSRGTPDGQGADTGELAATGAFPAPTGSDDDDRTQAGVPVFHDETSQVEWVSAGDLGSGVGHADDHAPDPSHGGGSPGASAASPAGPTRSPPAVPPPRRRPRPRSPSGRCSRTGRPDRAPAPTTRGPAP</sequence>
<accession>A0A975SXC6</accession>
<dbReference type="PANTHER" id="PTHR43289:SF6">
    <property type="entry name" value="SERINE_THREONINE-PROTEIN KINASE NEKL-3"/>
    <property type="match status" value="1"/>
</dbReference>
<evidence type="ECO:0000256" key="7">
    <source>
        <dbReference type="SAM" id="MobiDB-lite"/>
    </source>
</evidence>
<feature type="compositionally biased region" description="Low complexity" evidence="7">
    <location>
        <begin position="426"/>
        <end position="435"/>
    </location>
</feature>
<keyword evidence="2" id="KW-0723">Serine/threonine-protein kinase</keyword>
<dbReference type="KEGG" id="nps:KRR39_20170"/>
<dbReference type="EC" id="2.7.11.1" evidence="1"/>
<keyword evidence="3" id="KW-0808">Transferase</keyword>